<dbReference type="PANTHER" id="PTHR33515:SF1">
    <property type="entry name" value="RIBOSOME-BINDING FACTOR A, CHLOROPLASTIC-RELATED"/>
    <property type="match status" value="1"/>
</dbReference>
<comment type="similarity">
    <text evidence="2">Belongs to the RbfA family.</text>
</comment>
<dbReference type="InterPro" id="IPR023799">
    <property type="entry name" value="RbfA_dom_sf"/>
</dbReference>
<gene>
    <name evidence="2 3" type="primary">rbfA</name>
    <name evidence="3" type="ORF">V2E24_03485</name>
</gene>
<dbReference type="Pfam" id="PF02033">
    <property type="entry name" value="RBFA"/>
    <property type="match status" value="1"/>
</dbReference>
<comment type="subcellular location">
    <subcellularLocation>
        <location evidence="2">Cytoplasm</location>
    </subcellularLocation>
</comment>
<protein>
    <recommendedName>
        <fullName evidence="2">Ribosome-binding factor A</fullName>
    </recommendedName>
</protein>
<dbReference type="Proteomes" id="UP001344817">
    <property type="component" value="Unassembled WGS sequence"/>
</dbReference>
<dbReference type="SUPFAM" id="SSF89919">
    <property type="entry name" value="Ribosome-binding factor A, RbfA"/>
    <property type="match status" value="1"/>
</dbReference>
<keyword evidence="4" id="KW-1185">Reference proteome</keyword>
<comment type="caution">
    <text evidence="3">The sequence shown here is derived from an EMBL/GenBank/DDBJ whole genome shotgun (WGS) entry which is preliminary data.</text>
</comment>
<comment type="subunit">
    <text evidence="2">Monomer. Binds 30S ribosomal subunits, but not 50S ribosomal subunits or 70S ribosomes.</text>
</comment>
<organism evidence="3 4">
    <name type="scientific">Mycoplasmopsis ciconiae</name>
    <dbReference type="NCBI Taxonomy" id="561067"/>
    <lineage>
        <taxon>Bacteria</taxon>
        <taxon>Bacillati</taxon>
        <taxon>Mycoplasmatota</taxon>
        <taxon>Mycoplasmoidales</taxon>
        <taxon>Metamycoplasmataceae</taxon>
        <taxon>Mycoplasmopsis</taxon>
    </lineage>
</organism>
<keyword evidence="1 2" id="KW-0690">Ribosome biogenesis</keyword>
<evidence type="ECO:0000256" key="2">
    <source>
        <dbReference type="HAMAP-Rule" id="MF_00003"/>
    </source>
</evidence>
<dbReference type="PANTHER" id="PTHR33515">
    <property type="entry name" value="RIBOSOME-BINDING FACTOR A, CHLOROPLASTIC-RELATED"/>
    <property type="match status" value="1"/>
</dbReference>
<evidence type="ECO:0000256" key="1">
    <source>
        <dbReference type="ARBA" id="ARBA00022517"/>
    </source>
</evidence>
<dbReference type="Gene3D" id="3.30.300.20">
    <property type="match status" value="1"/>
</dbReference>
<accession>A0ABU7MM71</accession>
<dbReference type="HAMAP" id="MF_00003">
    <property type="entry name" value="RbfA"/>
    <property type="match status" value="1"/>
</dbReference>
<comment type="function">
    <text evidence="2">One of several proteins that assist in the late maturation steps of the functional core of the 30S ribosomal subunit. Associates with free 30S ribosomal subunits (but not with 30S subunits that are part of 70S ribosomes or polysomes). Required for efficient processing of 16S rRNA. May interact with the 5'-terminal helix region of 16S rRNA.</text>
</comment>
<sequence length="114" mass="12808">MKRSINLERKEARLQQLISSIVTNDLTNVNIINPVVVDCLLSGDMAHVKVFVVLDGNQEKGLQALNNAAGFIRSVLSKSLDWRTVPQVQFKLDNVSKTGYKIDEILRSIKEENN</sequence>
<keyword evidence="2" id="KW-0963">Cytoplasm</keyword>
<evidence type="ECO:0000313" key="4">
    <source>
        <dbReference type="Proteomes" id="UP001344817"/>
    </source>
</evidence>
<proteinExistence type="inferred from homology"/>
<dbReference type="EMBL" id="JAZDWZ010000015">
    <property type="protein sequence ID" value="MEE3928624.1"/>
    <property type="molecule type" value="Genomic_DNA"/>
</dbReference>
<dbReference type="InterPro" id="IPR020053">
    <property type="entry name" value="Ribosome-bd_factorA_CS"/>
</dbReference>
<name>A0ABU7MM71_9BACT</name>
<reference evidence="3" key="1">
    <citation type="submission" date="2024-01" db="EMBL/GenBank/DDBJ databases">
        <title>Genome sequence of Mycoplasma ciconiae type strain DSM 25251.</title>
        <authorList>
            <person name="Spergser J."/>
        </authorList>
    </citation>
    <scope>NUCLEOTIDE SEQUENCE [LARGE SCALE GENOMIC DNA]</scope>
    <source>
        <strain evidence="3">DSM 25251</strain>
    </source>
</reference>
<evidence type="ECO:0000313" key="3">
    <source>
        <dbReference type="EMBL" id="MEE3928624.1"/>
    </source>
</evidence>
<dbReference type="RefSeq" id="WP_330501037.1">
    <property type="nucleotide sequence ID" value="NZ_JAZDWZ010000015.1"/>
</dbReference>
<dbReference type="NCBIfam" id="TIGR00082">
    <property type="entry name" value="rbfA"/>
    <property type="match status" value="1"/>
</dbReference>
<dbReference type="InterPro" id="IPR015946">
    <property type="entry name" value="KH_dom-like_a/b"/>
</dbReference>
<dbReference type="PROSITE" id="PS01319">
    <property type="entry name" value="RBFA"/>
    <property type="match status" value="1"/>
</dbReference>
<dbReference type="InterPro" id="IPR000238">
    <property type="entry name" value="RbfA"/>
</dbReference>